<proteinExistence type="predicted"/>
<dbReference type="Proteomes" id="UP000488956">
    <property type="component" value="Unassembled WGS sequence"/>
</dbReference>
<dbReference type="EMBL" id="QXFW01010649">
    <property type="protein sequence ID" value="KAE8952627.1"/>
    <property type="molecule type" value="Genomic_DNA"/>
</dbReference>
<dbReference type="Proteomes" id="UP000486351">
    <property type="component" value="Unassembled WGS sequence"/>
</dbReference>
<dbReference type="EMBL" id="QXFY01001616">
    <property type="protein sequence ID" value="KAE9313359.1"/>
    <property type="molecule type" value="Genomic_DNA"/>
</dbReference>
<reference evidence="3 5" key="1">
    <citation type="submission" date="2018-08" db="EMBL/GenBank/DDBJ databases">
        <title>Genomic investigation of the strawberry pathogen Phytophthora fragariae indicates pathogenicity is determined by transcriptional variation in three key races.</title>
        <authorList>
            <person name="Adams T.M."/>
            <person name="Armitage A.D."/>
            <person name="Sobczyk M.K."/>
            <person name="Bates H.J."/>
            <person name="Dunwell J.M."/>
            <person name="Nellist C.F."/>
            <person name="Harrison R.J."/>
        </authorList>
    </citation>
    <scope>NUCLEOTIDE SEQUENCE [LARGE SCALE GENOMIC DNA]</scope>
    <source>
        <strain evidence="3 5">NOV-5</strain>
        <strain evidence="4 7">NOV-77</strain>
        <strain evidence="2 8">ONT-3</strain>
        <strain evidence="1 6">SCRP245</strain>
    </source>
</reference>
<organism evidence="3 5">
    <name type="scientific">Phytophthora fragariae</name>
    <dbReference type="NCBI Taxonomy" id="53985"/>
    <lineage>
        <taxon>Eukaryota</taxon>
        <taxon>Sar</taxon>
        <taxon>Stramenopiles</taxon>
        <taxon>Oomycota</taxon>
        <taxon>Peronosporomycetes</taxon>
        <taxon>Peronosporales</taxon>
        <taxon>Peronosporaceae</taxon>
        <taxon>Phytophthora</taxon>
    </lineage>
</organism>
<dbReference type="Proteomes" id="UP000440732">
    <property type="component" value="Unassembled WGS sequence"/>
</dbReference>
<comment type="caution">
    <text evidence="3">The sequence shown here is derived from an EMBL/GenBank/DDBJ whole genome shotgun (WGS) entry which is preliminary data.</text>
</comment>
<name>A0A6A3QQ92_9STRA</name>
<evidence type="ECO:0000313" key="6">
    <source>
        <dbReference type="Proteomes" id="UP000460718"/>
    </source>
</evidence>
<dbReference type="EMBL" id="QXGA01003628">
    <property type="protein sequence ID" value="KAE9081120.1"/>
    <property type="molecule type" value="Genomic_DNA"/>
</dbReference>
<evidence type="ECO:0000313" key="4">
    <source>
        <dbReference type="EMBL" id="KAE9313359.1"/>
    </source>
</evidence>
<evidence type="ECO:0000313" key="3">
    <source>
        <dbReference type="EMBL" id="KAE9081120.1"/>
    </source>
</evidence>
<evidence type="ECO:0000313" key="1">
    <source>
        <dbReference type="EMBL" id="KAE8952627.1"/>
    </source>
</evidence>
<evidence type="ECO:0000313" key="7">
    <source>
        <dbReference type="Proteomes" id="UP000486351"/>
    </source>
</evidence>
<evidence type="ECO:0000313" key="5">
    <source>
        <dbReference type="Proteomes" id="UP000440732"/>
    </source>
</evidence>
<evidence type="ECO:0000313" key="8">
    <source>
        <dbReference type="Proteomes" id="UP000488956"/>
    </source>
</evidence>
<dbReference type="AlphaFoldDB" id="A0A6A3QQ92"/>
<dbReference type="Proteomes" id="UP000460718">
    <property type="component" value="Unassembled WGS sequence"/>
</dbReference>
<dbReference type="EMBL" id="QXFX01004434">
    <property type="protein sequence ID" value="KAE9064081.1"/>
    <property type="molecule type" value="Genomic_DNA"/>
</dbReference>
<sequence>MVGSRLFTIAPQATLISPAPADAITVLFGLDVPVPDATMIGHTDPDASVVDVNAMFLVVAEVAMTDTP</sequence>
<evidence type="ECO:0000313" key="2">
    <source>
        <dbReference type="EMBL" id="KAE9064081.1"/>
    </source>
</evidence>
<gene>
    <name evidence="3" type="ORF">PF006_g27178</name>
    <name evidence="4" type="ORF">PF008_g19746</name>
    <name evidence="2" type="ORF">PF010_g28751</name>
    <name evidence="1" type="ORF">PF011_g32650</name>
</gene>
<accession>A0A6A3QQ92</accession>
<protein>
    <submittedName>
        <fullName evidence="3">Uncharacterized protein</fullName>
    </submittedName>
</protein>